<dbReference type="GO" id="GO:0005794">
    <property type="term" value="C:Golgi apparatus"/>
    <property type="evidence" value="ECO:0007669"/>
    <property type="project" value="TreeGrafter"/>
</dbReference>
<dbReference type="PANTHER" id="PTHR13627">
    <property type="entry name" value="FUKUTIN RELATED PROTEIN"/>
    <property type="match status" value="1"/>
</dbReference>
<dbReference type="AlphaFoldDB" id="A0AAE1Q420"/>
<reference evidence="1" key="1">
    <citation type="submission" date="2023-11" db="EMBL/GenBank/DDBJ databases">
        <title>Genome assemblies of two species of porcelain crab, Petrolisthes cinctipes and Petrolisthes manimaculis (Anomura: Porcellanidae).</title>
        <authorList>
            <person name="Angst P."/>
        </authorList>
    </citation>
    <scope>NUCLEOTIDE SEQUENCE</scope>
    <source>
        <strain evidence="1">PB745_02</strain>
        <tissue evidence="1">Gill</tissue>
    </source>
</reference>
<dbReference type="GO" id="GO:0035269">
    <property type="term" value="P:protein O-linked glycosylation via mannose"/>
    <property type="evidence" value="ECO:0007669"/>
    <property type="project" value="TreeGrafter"/>
</dbReference>
<dbReference type="EMBL" id="JAWZYT010000782">
    <property type="protein sequence ID" value="KAK4319094.1"/>
    <property type="molecule type" value="Genomic_DNA"/>
</dbReference>
<evidence type="ECO:0000313" key="1">
    <source>
        <dbReference type="EMBL" id="KAK4319094.1"/>
    </source>
</evidence>
<proteinExistence type="predicted"/>
<accession>A0AAE1Q420</accession>
<dbReference type="InterPro" id="IPR052613">
    <property type="entry name" value="LicD_transferase"/>
</dbReference>
<gene>
    <name evidence="1" type="ORF">Pmani_009927</name>
</gene>
<organism evidence="1 2">
    <name type="scientific">Petrolisthes manimaculis</name>
    <dbReference type="NCBI Taxonomy" id="1843537"/>
    <lineage>
        <taxon>Eukaryota</taxon>
        <taxon>Metazoa</taxon>
        <taxon>Ecdysozoa</taxon>
        <taxon>Arthropoda</taxon>
        <taxon>Crustacea</taxon>
        <taxon>Multicrustacea</taxon>
        <taxon>Malacostraca</taxon>
        <taxon>Eumalacostraca</taxon>
        <taxon>Eucarida</taxon>
        <taxon>Decapoda</taxon>
        <taxon>Pleocyemata</taxon>
        <taxon>Anomura</taxon>
        <taxon>Galatheoidea</taxon>
        <taxon>Porcellanidae</taxon>
        <taxon>Petrolisthes</taxon>
    </lineage>
</organism>
<sequence length="76" mass="8496">MTRDGAWFLGHRQDVDFPEHFLRPVAAVTFAGVLAYAPNNVRDFLELKFGPGAIETPQYPNPDLPLPHNLTALLHT</sequence>
<comment type="caution">
    <text evidence="1">The sequence shown here is derived from an EMBL/GenBank/DDBJ whole genome shotgun (WGS) entry which is preliminary data.</text>
</comment>
<evidence type="ECO:0000313" key="2">
    <source>
        <dbReference type="Proteomes" id="UP001292094"/>
    </source>
</evidence>
<protein>
    <submittedName>
        <fullName evidence="1">Uncharacterized protein</fullName>
    </submittedName>
</protein>
<keyword evidence="2" id="KW-1185">Reference proteome</keyword>
<dbReference type="PANTHER" id="PTHR13627:SF31">
    <property type="entry name" value="RIBITOL 5-PHOSPHATE TRANSFERASE FKRP"/>
    <property type="match status" value="1"/>
</dbReference>
<name>A0AAE1Q420_9EUCA</name>
<dbReference type="Proteomes" id="UP001292094">
    <property type="component" value="Unassembled WGS sequence"/>
</dbReference>